<dbReference type="InterPro" id="IPR011335">
    <property type="entry name" value="Restrct_endonuc-II-like"/>
</dbReference>
<dbReference type="Pfam" id="PF08814">
    <property type="entry name" value="XisH"/>
    <property type="match status" value="1"/>
</dbReference>
<dbReference type="InterPro" id="IPR014919">
    <property type="entry name" value="XisH"/>
</dbReference>
<dbReference type="GO" id="GO:0003676">
    <property type="term" value="F:nucleic acid binding"/>
    <property type="evidence" value="ECO:0007669"/>
    <property type="project" value="InterPro"/>
</dbReference>
<sequence length="140" mass="16175">MPAKDLYHDTVKNALEKEGWTVTDNLPLKVGKRDLLIDLGAEKLLVAERANQKIAVEVKSFIGASPVSDLEQALGQYLLYEDLMRIQYPDRLLYLAVRDSVYESFFQEEIVQIVLASRRLKLLIFDEIQEVIIQWIPEVR</sequence>
<dbReference type="InterPro" id="IPR011856">
    <property type="entry name" value="tRNA_endonuc-like_dom_sf"/>
</dbReference>
<dbReference type="EMBL" id="JAHHHD010000036">
    <property type="protein sequence ID" value="MBW4661416.1"/>
    <property type="molecule type" value="Genomic_DNA"/>
</dbReference>
<dbReference type="Gene3D" id="3.40.1350.10">
    <property type="match status" value="1"/>
</dbReference>
<accession>A0A951UP16</accession>
<proteinExistence type="predicted"/>
<dbReference type="CDD" id="cd22366">
    <property type="entry name" value="XisH-like"/>
    <property type="match status" value="1"/>
</dbReference>
<dbReference type="SUPFAM" id="SSF52980">
    <property type="entry name" value="Restriction endonuclease-like"/>
    <property type="match status" value="1"/>
</dbReference>
<protein>
    <submittedName>
        <fullName evidence="1">XisH family protein</fullName>
    </submittedName>
</protein>
<evidence type="ECO:0000313" key="2">
    <source>
        <dbReference type="Proteomes" id="UP000757435"/>
    </source>
</evidence>
<gene>
    <name evidence="1" type="ORF">KME15_22300</name>
</gene>
<name>A0A951UP16_9CYAN</name>
<dbReference type="Proteomes" id="UP000757435">
    <property type="component" value="Unassembled WGS sequence"/>
</dbReference>
<dbReference type="AlphaFoldDB" id="A0A951UP16"/>
<comment type="caution">
    <text evidence="1">The sequence shown here is derived from an EMBL/GenBank/DDBJ whole genome shotgun (WGS) entry which is preliminary data.</text>
</comment>
<reference evidence="1" key="2">
    <citation type="journal article" date="2022" name="Microbiol. Resour. Announc.">
        <title>Metagenome Sequencing to Explore Phylogenomics of Terrestrial Cyanobacteria.</title>
        <authorList>
            <person name="Ward R.D."/>
            <person name="Stajich J.E."/>
            <person name="Johansen J.R."/>
            <person name="Huntemann M."/>
            <person name="Clum A."/>
            <person name="Foster B."/>
            <person name="Foster B."/>
            <person name="Roux S."/>
            <person name="Palaniappan K."/>
            <person name="Varghese N."/>
            <person name="Mukherjee S."/>
            <person name="Reddy T.B.K."/>
            <person name="Daum C."/>
            <person name="Copeland A."/>
            <person name="Chen I.A."/>
            <person name="Ivanova N.N."/>
            <person name="Kyrpides N.C."/>
            <person name="Shapiro N."/>
            <person name="Eloe-Fadrosh E.A."/>
            <person name="Pietrasiak N."/>
        </authorList>
    </citation>
    <scope>NUCLEOTIDE SEQUENCE</scope>
    <source>
        <strain evidence="1">UHER 2000/2452</strain>
    </source>
</reference>
<organism evidence="1 2">
    <name type="scientific">Drouetiella hepatica Uher 2000/2452</name>
    <dbReference type="NCBI Taxonomy" id="904376"/>
    <lineage>
        <taxon>Bacteria</taxon>
        <taxon>Bacillati</taxon>
        <taxon>Cyanobacteriota</taxon>
        <taxon>Cyanophyceae</taxon>
        <taxon>Oculatellales</taxon>
        <taxon>Oculatellaceae</taxon>
        <taxon>Drouetiella</taxon>
    </lineage>
</organism>
<evidence type="ECO:0000313" key="1">
    <source>
        <dbReference type="EMBL" id="MBW4661416.1"/>
    </source>
</evidence>
<reference evidence="1" key="1">
    <citation type="submission" date="2021-05" db="EMBL/GenBank/DDBJ databases">
        <authorList>
            <person name="Pietrasiak N."/>
            <person name="Ward R."/>
            <person name="Stajich J.E."/>
            <person name="Kurbessoian T."/>
        </authorList>
    </citation>
    <scope>NUCLEOTIDE SEQUENCE</scope>
    <source>
        <strain evidence="1">UHER 2000/2452</strain>
    </source>
</reference>